<dbReference type="InterPro" id="IPR023230">
    <property type="entry name" value="Glyco_hydro_2_CS"/>
</dbReference>
<dbReference type="Gene3D" id="2.60.120.260">
    <property type="entry name" value="Galactose-binding domain-like"/>
    <property type="match status" value="1"/>
</dbReference>
<dbReference type="InterPro" id="IPR017853">
    <property type="entry name" value="GH"/>
</dbReference>
<evidence type="ECO:0000256" key="11">
    <source>
        <dbReference type="SAM" id="SignalP"/>
    </source>
</evidence>
<dbReference type="SUPFAM" id="SSF49303">
    <property type="entry name" value="beta-Galactosidase/glucuronidase domain"/>
    <property type="match status" value="2"/>
</dbReference>
<dbReference type="InterPro" id="IPR050347">
    <property type="entry name" value="Bact_Beta-galactosidase"/>
</dbReference>
<comment type="caution">
    <text evidence="13">The sequence shown here is derived from an EMBL/GenBank/DDBJ whole genome shotgun (WGS) entry which is preliminary data.</text>
</comment>
<evidence type="ECO:0000256" key="3">
    <source>
        <dbReference type="ARBA" id="ARBA00007401"/>
    </source>
</evidence>
<dbReference type="Pfam" id="PF00703">
    <property type="entry name" value="Glyco_hydro_2"/>
    <property type="match status" value="1"/>
</dbReference>
<dbReference type="GO" id="GO:0004565">
    <property type="term" value="F:beta-galactosidase activity"/>
    <property type="evidence" value="ECO:0007669"/>
    <property type="project" value="UniProtKB-EC"/>
</dbReference>
<dbReference type="PROSITE" id="PS00719">
    <property type="entry name" value="GLYCOSYL_HYDROL_F2_1"/>
    <property type="match status" value="1"/>
</dbReference>
<reference evidence="13" key="1">
    <citation type="submission" date="2020-08" db="EMBL/GenBank/DDBJ databases">
        <title>Genome public.</title>
        <authorList>
            <person name="Liu C."/>
            <person name="Sun Q."/>
        </authorList>
    </citation>
    <scope>NUCLEOTIDE SEQUENCE</scope>
    <source>
        <strain evidence="13">N12</strain>
    </source>
</reference>
<dbReference type="EMBL" id="JACRTF010000001">
    <property type="protein sequence ID" value="MBC8594643.1"/>
    <property type="molecule type" value="Genomic_DNA"/>
</dbReference>
<evidence type="ECO:0000256" key="2">
    <source>
        <dbReference type="ARBA" id="ARBA00001913"/>
    </source>
</evidence>
<dbReference type="InterPro" id="IPR008979">
    <property type="entry name" value="Galactose-bd-like_sf"/>
</dbReference>
<accession>A0A926ISE0</accession>
<feature type="domain" description="Beta galactosidase small chain/" evidence="12">
    <location>
        <begin position="771"/>
        <end position="1083"/>
    </location>
</feature>
<sequence length="1098" mass="125827">MKYLLTVACLAMLPLSSFGQGERYKQITDPKLTSINKEAPRSTFTSYTNEKDAVANNRKDGTFLLSLNGKWKFNYVDSFSMRPTDFMLPEKSVSDWADITVPGNWELQGFGTPIYVNTTYEFCSPGYAPYWNKPNPPFVPEEWNPTGTYRRDFILPANWEGKEIFLSADGTKGAAFYYLNGQFVGMNKDAKTPARFNITKLVKPGKNMIAVQIHRFSDANYLECQDFWRLSGFERDIYLYAQPKLRIADFKVESPLDTEYQNGILKCTVKVASDNPSDSYIARYVLLDETGKQIASSDVAVNDPSTGESTKEREIVFDENRIRSPKQWTAETPNLYTFVLSLREPKNGEVIEATSAKIGFRTVEMKNNQLCVNGKPILVKGVNVHEHNEHTGHYVTEELMLKDFELWKKYNVNTVRTCHYPQQERFYELCDKYGIYVIDEANIESHGMGYDRQVGGSLANNPLFGDAHTYRTNNMYQRDKNHPSVIVWSLGNEAGNGINFYNTYAMLKKLDTRPVQYEQAHLEWNTDIYCPMYSRPNEIEQYAKDPKHNRPLILCEYAHAMGNSLGNFQEYWDTIEAYPLLQGGCIWDWVDQGLAEKTSDGRKYWAYGGDYGAIGTPSDGDFCINGIVYPDRSVKPQTTEMGKVYQNVKFINFDKARGTIDVHNDFSFTNLDKYDYHYIIREYGKEIYTDKFNVNATPGETVTVQLKGMPQENIKTGDINIEFYATIRTPEAFLPTGTVIAREQINIQPFAKREQLRQVPADIEETETQAILTGKDFRAVFDKKSGLLVSYKYNKQEYILNGEGLRPFFWRAPIDNDYGAGLPRKLKTWKEASYQEPIAESFSVSRERGMIREEDPNGPAGNRNGRESQVSFSIVKVSYHYPETNATWSIRYKVYSNGIIKVSNNFIANDKNSPLIPRVGLRMQMPETFSTLTYYGRGPEENYRDRCTSQFIGEYTTPVKEMYEPYIRPQENNHRTDINWCAFTNKSGAGLLFIADNTFEFNASNYPLETLDSGDDIHNAAPRTAETDHRHLTDPKAEKAVDLFIDYQMMGVGGDNAWGALAHEPYLIRPGKQNAINYGFTLVPFGRKTDFRNLIYQY</sequence>
<dbReference type="Gene3D" id="2.60.40.10">
    <property type="entry name" value="Immunoglobulins"/>
    <property type="match status" value="2"/>
</dbReference>
<evidence type="ECO:0000256" key="4">
    <source>
        <dbReference type="ARBA" id="ARBA00011245"/>
    </source>
</evidence>
<dbReference type="GO" id="GO:0030246">
    <property type="term" value="F:carbohydrate binding"/>
    <property type="evidence" value="ECO:0007669"/>
    <property type="project" value="InterPro"/>
</dbReference>
<dbReference type="Pfam" id="PF02836">
    <property type="entry name" value="Glyco_hydro_2_C"/>
    <property type="match status" value="1"/>
</dbReference>
<keyword evidence="7" id="KW-0106">Calcium</keyword>
<evidence type="ECO:0000256" key="1">
    <source>
        <dbReference type="ARBA" id="ARBA00001412"/>
    </source>
</evidence>
<comment type="cofactor">
    <cofactor evidence="2">
        <name>Ca(2+)</name>
        <dbReference type="ChEBI" id="CHEBI:29108"/>
    </cofactor>
</comment>
<gene>
    <name evidence="13" type="ORF">H8744_15645</name>
</gene>
<dbReference type="InterPro" id="IPR032312">
    <property type="entry name" value="LacZ_4"/>
</dbReference>
<dbReference type="AlphaFoldDB" id="A0A926ISE0"/>
<dbReference type="RefSeq" id="WP_262435734.1">
    <property type="nucleotide sequence ID" value="NZ_JACRTF010000001.1"/>
</dbReference>
<dbReference type="InterPro" id="IPR006103">
    <property type="entry name" value="Glyco_hydro_2_cat"/>
</dbReference>
<dbReference type="InterPro" id="IPR006101">
    <property type="entry name" value="Glyco_hydro_2"/>
</dbReference>
<comment type="similarity">
    <text evidence="3 10">Belongs to the glycosyl hydrolase 2 family.</text>
</comment>
<dbReference type="GO" id="GO:0009341">
    <property type="term" value="C:beta-galactosidase complex"/>
    <property type="evidence" value="ECO:0007669"/>
    <property type="project" value="InterPro"/>
</dbReference>
<evidence type="ECO:0000313" key="14">
    <source>
        <dbReference type="Proteomes" id="UP000651085"/>
    </source>
</evidence>
<evidence type="ECO:0000256" key="9">
    <source>
        <dbReference type="ARBA" id="ARBA00032230"/>
    </source>
</evidence>
<evidence type="ECO:0000256" key="6">
    <source>
        <dbReference type="ARBA" id="ARBA00022801"/>
    </source>
</evidence>
<dbReference type="InterPro" id="IPR036156">
    <property type="entry name" value="Beta-gal/glucu_dom_sf"/>
</dbReference>
<keyword evidence="11" id="KW-0732">Signal</keyword>
<dbReference type="Proteomes" id="UP000651085">
    <property type="component" value="Unassembled WGS sequence"/>
</dbReference>
<keyword evidence="8 10" id="KW-0326">Glycosidase</keyword>
<dbReference type="GO" id="GO:0005990">
    <property type="term" value="P:lactose catabolic process"/>
    <property type="evidence" value="ECO:0007669"/>
    <property type="project" value="TreeGrafter"/>
</dbReference>
<evidence type="ECO:0000313" key="13">
    <source>
        <dbReference type="EMBL" id="MBC8594643.1"/>
    </source>
</evidence>
<dbReference type="Pfam" id="PF16353">
    <property type="entry name" value="LacZ_4"/>
    <property type="match status" value="1"/>
</dbReference>
<evidence type="ECO:0000256" key="8">
    <source>
        <dbReference type="ARBA" id="ARBA00023295"/>
    </source>
</evidence>
<dbReference type="FunFam" id="3.20.20.80:FF:000121">
    <property type="entry name" value="Beta-galactosidase"/>
    <property type="match status" value="1"/>
</dbReference>
<evidence type="ECO:0000256" key="7">
    <source>
        <dbReference type="ARBA" id="ARBA00022837"/>
    </source>
</evidence>
<dbReference type="InterPro" id="IPR006102">
    <property type="entry name" value="Ig-like_GH2"/>
</dbReference>
<dbReference type="PROSITE" id="PS00608">
    <property type="entry name" value="GLYCOSYL_HYDROL_F2_2"/>
    <property type="match status" value="1"/>
</dbReference>
<dbReference type="SUPFAM" id="SSF74650">
    <property type="entry name" value="Galactose mutarotase-like"/>
    <property type="match status" value="1"/>
</dbReference>
<dbReference type="InterPro" id="IPR014718">
    <property type="entry name" value="GH-type_carb-bd"/>
</dbReference>
<proteinExistence type="inferred from homology"/>
<dbReference type="Gene3D" id="3.20.20.80">
    <property type="entry name" value="Glycosidases"/>
    <property type="match status" value="1"/>
</dbReference>
<dbReference type="Gene3D" id="2.70.98.10">
    <property type="match status" value="1"/>
</dbReference>
<dbReference type="PANTHER" id="PTHR46323">
    <property type="entry name" value="BETA-GALACTOSIDASE"/>
    <property type="match status" value="1"/>
</dbReference>
<dbReference type="PANTHER" id="PTHR46323:SF2">
    <property type="entry name" value="BETA-GALACTOSIDASE"/>
    <property type="match status" value="1"/>
</dbReference>
<evidence type="ECO:0000256" key="5">
    <source>
        <dbReference type="ARBA" id="ARBA00012756"/>
    </source>
</evidence>
<keyword evidence="6 10" id="KW-0378">Hydrolase</keyword>
<evidence type="ECO:0000259" key="12">
    <source>
        <dbReference type="SMART" id="SM01038"/>
    </source>
</evidence>
<dbReference type="SUPFAM" id="SSF49785">
    <property type="entry name" value="Galactose-binding domain-like"/>
    <property type="match status" value="1"/>
</dbReference>
<protein>
    <recommendedName>
        <fullName evidence="5 10">Beta-galactosidase</fullName>
        <ecNumber evidence="5 10">3.2.1.23</ecNumber>
    </recommendedName>
    <alternativeName>
        <fullName evidence="9 10">Lactase</fullName>
    </alternativeName>
</protein>
<dbReference type="SMART" id="SM01038">
    <property type="entry name" value="Bgal_small_N"/>
    <property type="match status" value="1"/>
</dbReference>
<organism evidence="13 14">
    <name type="scientific">Jilunia laotingensis</name>
    <dbReference type="NCBI Taxonomy" id="2763675"/>
    <lineage>
        <taxon>Bacteria</taxon>
        <taxon>Pseudomonadati</taxon>
        <taxon>Bacteroidota</taxon>
        <taxon>Bacteroidia</taxon>
        <taxon>Bacteroidales</taxon>
        <taxon>Bacteroidaceae</taxon>
        <taxon>Jilunia</taxon>
    </lineage>
</organism>
<comment type="subunit">
    <text evidence="4">Monomer.</text>
</comment>
<dbReference type="InterPro" id="IPR006104">
    <property type="entry name" value="Glyco_hydro_2_N"/>
</dbReference>
<name>A0A926ISE0_9BACT</name>
<dbReference type="InterPro" id="IPR004199">
    <property type="entry name" value="B-gal_small/dom_5"/>
</dbReference>
<dbReference type="InterPro" id="IPR023232">
    <property type="entry name" value="Glyco_hydro_2_AS"/>
</dbReference>
<dbReference type="Pfam" id="PF02837">
    <property type="entry name" value="Glyco_hydro_2_N"/>
    <property type="match status" value="1"/>
</dbReference>
<dbReference type="SUPFAM" id="SSF51445">
    <property type="entry name" value="(Trans)glycosidases"/>
    <property type="match status" value="1"/>
</dbReference>
<dbReference type="InterPro" id="IPR013783">
    <property type="entry name" value="Ig-like_fold"/>
</dbReference>
<dbReference type="InterPro" id="IPR011013">
    <property type="entry name" value="Gal_mutarotase_sf_dom"/>
</dbReference>
<dbReference type="EC" id="3.2.1.23" evidence="5 10"/>
<comment type="catalytic activity">
    <reaction evidence="1 10">
        <text>Hydrolysis of terminal non-reducing beta-D-galactose residues in beta-D-galactosides.</text>
        <dbReference type="EC" id="3.2.1.23"/>
    </reaction>
</comment>
<feature type="chain" id="PRO_5038473983" description="Beta-galactosidase" evidence="11">
    <location>
        <begin position="20"/>
        <end position="1098"/>
    </location>
</feature>
<evidence type="ECO:0000256" key="10">
    <source>
        <dbReference type="RuleBase" id="RU361154"/>
    </source>
</evidence>
<dbReference type="Pfam" id="PF02929">
    <property type="entry name" value="Bgal_small_N"/>
    <property type="match status" value="1"/>
</dbReference>
<dbReference type="PRINTS" id="PR00132">
    <property type="entry name" value="GLHYDRLASE2"/>
</dbReference>
<feature type="signal peptide" evidence="11">
    <location>
        <begin position="1"/>
        <end position="19"/>
    </location>
</feature>
<keyword evidence="14" id="KW-1185">Reference proteome</keyword>